<dbReference type="GeneID" id="45541689"/>
<evidence type="ECO:0000313" key="1">
    <source>
        <dbReference type="EMBL" id="GFM91591.1"/>
    </source>
</evidence>
<organism evidence="1 2">
    <name type="scientific">Pseudomonas cichorii</name>
    <dbReference type="NCBI Taxonomy" id="36746"/>
    <lineage>
        <taxon>Bacteria</taxon>
        <taxon>Pseudomonadati</taxon>
        <taxon>Pseudomonadota</taxon>
        <taxon>Gammaproteobacteria</taxon>
        <taxon>Pseudomonadales</taxon>
        <taxon>Pseudomonadaceae</taxon>
        <taxon>Pseudomonas</taxon>
    </lineage>
</organism>
<evidence type="ECO:0008006" key="3">
    <source>
        <dbReference type="Google" id="ProtNLM"/>
    </source>
</evidence>
<dbReference type="Gene3D" id="3.60.40.10">
    <property type="entry name" value="PPM-type phosphatase domain"/>
    <property type="match status" value="1"/>
</dbReference>
<gene>
    <name evidence="1" type="ORF">PSCICP_15630</name>
</gene>
<name>A0ABQ1DKQ0_PSECI</name>
<comment type="caution">
    <text evidence="1">The sequence shown here is derived from an EMBL/GenBank/DDBJ whole genome shotgun (WGS) entry which is preliminary data.</text>
</comment>
<dbReference type="RefSeq" id="WP_025259278.1">
    <property type="nucleotide sequence ID" value="NZ_BLWA01000003.1"/>
</dbReference>
<dbReference type="SUPFAM" id="SSF81606">
    <property type="entry name" value="PP2C-like"/>
    <property type="match status" value="1"/>
</dbReference>
<dbReference type="EMBL" id="BLWA01000003">
    <property type="protein sequence ID" value="GFM91591.1"/>
    <property type="molecule type" value="Genomic_DNA"/>
</dbReference>
<dbReference type="Proteomes" id="UP000614982">
    <property type="component" value="Unassembled WGS sequence"/>
</dbReference>
<reference evidence="1 2" key="1">
    <citation type="submission" date="2020-05" db="EMBL/GenBank/DDBJ databases">
        <title>Genetic diversity of Pseudomonas cichorii.</title>
        <authorList>
            <person name="Tani S."/>
            <person name="Yagi H."/>
            <person name="Hashimoto S."/>
            <person name="Iiyama K."/>
            <person name="Furuya N."/>
        </authorList>
    </citation>
    <scope>NUCLEOTIDE SEQUENCE [LARGE SCALE GENOMIC DNA]</scope>
    <source>
        <strain evidence="1 2">LMG 2162</strain>
    </source>
</reference>
<proteinExistence type="predicted"/>
<accession>A0ABQ1DKQ0</accession>
<sequence length="237" mass="26724">MFVDFAASVAKDSDAEHLNEDSYLFSLDGKVASLSDGASESFDSKSWAAILCSMSCAGFGVSPESIYQAVKEYAAIYDPSMLSWSKAMAFERGNFATLLSCEYNKERSEVEVVAVGDSVIIICEDNEVVRRFPLDNPDQFNERPELLSTRNELNKFLGDPLFNTKHVLVSPVSSRTTVLLMTDAIGHWCYKSIAEGREEWRLLLSIYSDFKFNELVLESRKDKSMKIDDTTLIRLRF</sequence>
<keyword evidence="2" id="KW-1185">Reference proteome</keyword>
<evidence type="ECO:0000313" key="2">
    <source>
        <dbReference type="Proteomes" id="UP000614982"/>
    </source>
</evidence>
<dbReference type="InterPro" id="IPR036457">
    <property type="entry name" value="PPM-type-like_dom_sf"/>
</dbReference>
<protein>
    <recommendedName>
        <fullName evidence="3">PPM-type phosphatase domain-containing protein</fullName>
    </recommendedName>
</protein>